<protein>
    <submittedName>
        <fullName evidence="1">6889_t:CDS:1</fullName>
    </submittedName>
</protein>
<evidence type="ECO:0000313" key="2">
    <source>
        <dbReference type="Proteomes" id="UP000789525"/>
    </source>
</evidence>
<evidence type="ECO:0000313" key="1">
    <source>
        <dbReference type="EMBL" id="CAG8604114.1"/>
    </source>
</evidence>
<accession>A0ACA9MNW2</accession>
<proteinExistence type="predicted"/>
<organism evidence="1 2">
    <name type="scientific">Acaulospora colombiana</name>
    <dbReference type="NCBI Taxonomy" id="27376"/>
    <lineage>
        <taxon>Eukaryota</taxon>
        <taxon>Fungi</taxon>
        <taxon>Fungi incertae sedis</taxon>
        <taxon>Mucoromycota</taxon>
        <taxon>Glomeromycotina</taxon>
        <taxon>Glomeromycetes</taxon>
        <taxon>Diversisporales</taxon>
        <taxon>Acaulosporaceae</taxon>
        <taxon>Acaulospora</taxon>
    </lineage>
</organism>
<comment type="caution">
    <text evidence="1">The sequence shown here is derived from an EMBL/GenBank/DDBJ whole genome shotgun (WGS) entry which is preliminary data.</text>
</comment>
<sequence>MDWVNAELKPFFDNIDTSWNPTFLVSRKGESVPDLYRRGELFMDAFIRRINEGGFGGDHERVLLVSHAATVITLAQALLGDTAIGRELRVGCCTLSTFDRHETAAQEDTIGSDVWKARGKLATADFLTNGVERDWGMADIETKNGVVVEDDGVPGTNGEEDIDFGLQKWNAHSASRM</sequence>
<name>A0ACA9MNW2_9GLOM</name>
<gene>
    <name evidence="1" type="ORF">ACOLOM_LOCUS6783</name>
</gene>
<keyword evidence="2" id="KW-1185">Reference proteome</keyword>
<dbReference type="Proteomes" id="UP000789525">
    <property type="component" value="Unassembled WGS sequence"/>
</dbReference>
<dbReference type="EMBL" id="CAJVPT010014430">
    <property type="protein sequence ID" value="CAG8604114.1"/>
    <property type="molecule type" value="Genomic_DNA"/>
</dbReference>
<reference evidence="1" key="1">
    <citation type="submission" date="2021-06" db="EMBL/GenBank/DDBJ databases">
        <authorList>
            <person name="Kallberg Y."/>
            <person name="Tangrot J."/>
            <person name="Rosling A."/>
        </authorList>
    </citation>
    <scope>NUCLEOTIDE SEQUENCE</scope>
    <source>
        <strain evidence="1">CL356</strain>
    </source>
</reference>